<dbReference type="OrthoDB" id="9771806at2"/>
<dbReference type="GO" id="GO:0004107">
    <property type="term" value="F:chorismate synthase activity"/>
    <property type="evidence" value="ECO:0007669"/>
    <property type="project" value="UniProtKB-UniRule"/>
</dbReference>
<dbReference type="GO" id="GO:0009423">
    <property type="term" value="P:chorismate biosynthetic process"/>
    <property type="evidence" value="ECO:0007669"/>
    <property type="project" value="UniProtKB-UniRule"/>
</dbReference>
<comment type="caution">
    <text evidence="14">The sequence shown here is derived from an EMBL/GenBank/DDBJ whole genome shotgun (WGS) entry which is preliminary data.</text>
</comment>
<protein>
    <recommendedName>
        <fullName evidence="4 12">Chorismate synthase</fullName>
        <shortName evidence="12">CS</shortName>
        <ecNumber evidence="4 12">4.2.3.5</ecNumber>
    </recommendedName>
    <alternativeName>
        <fullName evidence="12">5-enolpyruvylshikimate-3-phosphate phospholyase</fullName>
    </alternativeName>
</protein>
<dbReference type="Proteomes" id="UP000051264">
    <property type="component" value="Unassembled WGS sequence"/>
</dbReference>
<evidence type="ECO:0000256" key="1">
    <source>
        <dbReference type="ARBA" id="ARBA00005044"/>
    </source>
</evidence>
<dbReference type="GO" id="GO:0005829">
    <property type="term" value="C:cytosol"/>
    <property type="evidence" value="ECO:0007669"/>
    <property type="project" value="TreeGrafter"/>
</dbReference>
<feature type="binding site" evidence="12">
    <location>
        <position position="340"/>
    </location>
    <ligand>
        <name>FMN</name>
        <dbReference type="ChEBI" id="CHEBI:58210"/>
    </ligand>
</feature>
<dbReference type="PROSITE" id="PS00789">
    <property type="entry name" value="CHORISMATE_SYNTHASE_3"/>
    <property type="match status" value="1"/>
</dbReference>
<keyword evidence="8 12" id="KW-0274">FAD</keyword>
<dbReference type="GO" id="GO:0008652">
    <property type="term" value="P:amino acid biosynthetic process"/>
    <property type="evidence" value="ECO:0007669"/>
    <property type="project" value="UniProtKB-KW"/>
</dbReference>
<evidence type="ECO:0000256" key="4">
    <source>
        <dbReference type="ARBA" id="ARBA00013036"/>
    </source>
</evidence>
<dbReference type="PIRSF" id="PIRSF001456">
    <property type="entry name" value="Chorismate_synth"/>
    <property type="match status" value="1"/>
</dbReference>
<feature type="binding site" evidence="12">
    <location>
        <position position="299"/>
    </location>
    <ligand>
        <name>FMN</name>
        <dbReference type="ChEBI" id="CHEBI:58210"/>
    </ligand>
</feature>
<evidence type="ECO:0000256" key="5">
    <source>
        <dbReference type="ARBA" id="ARBA00022605"/>
    </source>
</evidence>
<dbReference type="PROSITE" id="PS00788">
    <property type="entry name" value="CHORISMATE_SYNTHASE_2"/>
    <property type="match status" value="1"/>
</dbReference>
<dbReference type="NCBIfam" id="TIGR00033">
    <property type="entry name" value="aroC"/>
    <property type="match status" value="1"/>
</dbReference>
<dbReference type="SUPFAM" id="SSF103263">
    <property type="entry name" value="Chorismate synthase, AroC"/>
    <property type="match status" value="1"/>
</dbReference>
<comment type="similarity">
    <text evidence="2 12 13">Belongs to the chorismate synthase family.</text>
</comment>
<dbReference type="Pfam" id="PF01264">
    <property type="entry name" value="Chorismate_synt"/>
    <property type="match status" value="1"/>
</dbReference>
<keyword evidence="11 12" id="KW-0456">Lyase</keyword>
<dbReference type="NCBIfam" id="NF003793">
    <property type="entry name" value="PRK05382.1"/>
    <property type="match status" value="1"/>
</dbReference>
<feature type="binding site" evidence="12">
    <location>
        <begin position="314"/>
        <end position="318"/>
    </location>
    <ligand>
        <name>FMN</name>
        <dbReference type="ChEBI" id="CHEBI:58210"/>
    </ligand>
</feature>
<accession>A0A0R1RWA1</accession>
<organism evidence="14 15">
    <name type="scientific">Latilactobacillus fuchuensis DSM 14340 = JCM 11249</name>
    <dbReference type="NCBI Taxonomy" id="1423747"/>
    <lineage>
        <taxon>Bacteria</taxon>
        <taxon>Bacillati</taxon>
        <taxon>Bacillota</taxon>
        <taxon>Bacilli</taxon>
        <taxon>Lactobacillales</taxon>
        <taxon>Lactobacillaceae</taxon>
        <taxon>Latilactobacillus</taxon>
    </lineage>
</organism>
<keyword evidence="5 12" id="KW-0028">Amino-acid biosynthesis</keyword>
<comment type="function">
    <text evidence="12">Catalyzes the anti-1,4-elimination of the C-3 phosphate and the C-6 proR hydrogen from 5-enolpyruvylshikimate-3-phosphate (EPSP) to yield chorismate, which is the branch point compound that serves as the starting substrate for the three terminal pathways of aromatic amino acid biosynthesis. This reaction introduces a second double bond into the aromatic ring system.</text>
</comment>
<comment type="catalytic activity">
    <reaction evidence="12 13">
        <text>5-O-(1-carboxyvinyl)-3-phosphoshikimate = chorismate + phosphate</text>
        <dbReference type="Rhea" id="RHEA:21020"/>
        <dbReference type="ChEBI" id="CHEBI:29748"/>
        <dbReference type="ChEBI" id="CHEBI:43474"/>
        <dbReference type="ChEBI" id="CHEBI:57701"/>
        <dbReference type="EC" id="4.2.3.5"/>
    </reaction>
</comment>
<dbReference type="GO" id="GO:0009073">
    <property type="term" value="P:aromatic amino acid family biosynthetic process"/>
    <property type="evidence" value="ECO:0007669"/>
    <property type="project" value="UniProtKB-KW"/>
</dbReference>
<dbReference type="InterPro" id="IPR000453">
    <property type="entry name" value="Chorismate_synth"/>
</dbReference>
<evidence type="ECO:0000256" key="6">
    <source>
        <dbReference type="ARBA" id="ARBA00022630"/>
    </source>
</evidence>
<dbReference type="PATRIC" id="fig|1423747.3.peg.866"/>
<dbReference type="eggNOG" id="COG0082">
    <property type="taxonomic scope" value="Bacteria"/>
</dbReference>
<evidence type="ECO:0000256" key="2">
    <source>
        <dbReference type="ARBA" id="ARBA00008014"/>
    </source>
</evidence>
<evidence type="ECO:0000256" key="13">
    <source>
        <dbReference type="RuleBase" id="RU000605"/>
    </source>
</evidence>
<comment type="cofactor">
    <cofactor evidence="12 13">
        <name>FMNH2</name>
        <dbReference type="ChEBI" id="CHEBI:57618"/>
    </cofactor>
    <text evidence="12 13">Reduced FMN (FMNH(2)).</text>
</comment>
<dbReference type="EC" id="4.2.3.5" evidence="4 12"/>
<reference evidence="14 15" key="1">
    <citation type="journal article" date="2015" name="Genome Announc.">
        <title>Expanding the biotechnology potential of lactobacilli through comparative genomics of 213 strains and associated genera.</title>
        <authorList>
            <person name="Sun Z."/>
            <person name="Harris H.M."/>
            <person name="McCann A."/>
            <person name="Guo C."/>
            <person name="Argimon S."/>
            <person name="Zhang W."/>
            <person name="Yang X."/>
            <person name="Jeffery I.B."/>
            <person name="Cooney J.C."/>
            <person name="Kagawa T.F."/>
            <person name="Liu W."/>
            <person name="Song Y."/>
            <person name="Salvetti E."/>
            <person name="Wrobel A."/>
            <person name="Rasinkangas P."/>
            <person name="Parkhill J."/>
            <person name="Rea M.C."/>
            <person name="O'Sullivan O."/>
            <person name="Ritari J."/>
            <person name="Douillard F.P."/>
            <person name="Paul Ross R."/>
            <person name="Yang R."/>
            <person name="Briner A.E."/>
            <person name="Felis G.E."/>
            <person name="de Vos W.M."/>
            <person name="Barrangou R."/>
            <person name="Klaenhammer T.R."/>
            <person name="Caufield P.W."/>
            <person name="Cui Y."/>
            <person name="Zhang H."/>
            <person name="O'Toole P.W."/>
        </authorList>
    </citation>
    <scope>NUCLEOTIDE SEQUENCE [LARGE SCALE GENOMIC DNA]</scope>
    <source>
        <strain evidence="14 15">DSM 14340</strain>
    </source>
</reference>
<dbReference type="InterPro" id="IPR020541">
    <property type="entry name" value="Chorismate_synthase_CS"/>
</dbReference>
<dbReference type="PROSITE" id="PS00787">
    <property type="entry name" value="CHORISMATE_SYNTHASE_1"/>
    <property type="match status" value="1"/>
</dbReference>
<evidence type="ECO:0000256" key="10">
    <source>
        <dbReference type="ARBA" id="ARBA00023141"/>
    </source>
</evidence>
<dbReference type="InterPro" id="IPR035904">
    <property type="entry name" value="Chorismate_synth_AroC_sf"/>
</dbReference>
<dbReference type="Gene3D" id="3.60.150.10">
    <property type="entry name" value="Chorismate synthase AroC"/>
    <property type="match status" value="1"/>
</dbReference>
<proteinExistence type="inferred from homology"/>
<evidence type="ECO:0000256" key="8">
    <source>
        <dbReference type="ARBA" id="ARBA00022827"/>
    </source>
</evidence>
<evidence type="ECO:0000256" key="12">
    <source>
        <dbReference type="HAMAP-Rule" id="MF_00300"/>
    </source>
</evidence>
<dbReference type="STRING" id="1423747.FC69_GL000848"/>
<feature type="binding site" evidence="12">
    <location>
        <position position="45"/>
    </location>
    <ligand>
        <name>NADP(+)</name>
        <dbReference type="ChEBI" id="CHEBI:58349"/>
    </ligand>
</feature>
<dbReference type="CDD" id="cd07304">
    <property type="entry name" value="Chorismate_synthase"/>
    <property type="match status" value="1"/>
</dbReference>
<keyword evidence="9 12" id="KW-0521">NADP</keyword>
<dbReference type="EMBL" id="AZEX01000023">
    <property type="protein sequence ID" value="KRL61270.1"/>
    <property type="molecule type" value="Genomic_DNA"/>
</dbReference>
<keyword evidence="7 12" id="KW-0288">FMN</keyword>
<evidence type="ECO:0000256" key="3">
    <source>
        <dbReference type="ARBA" id="ARBA00011881"/>
    </source>
</evidence>
<dbReference type="PANTHER" id="PTHR21085:SF0">
    <property type="entry name" value="CHORISMATE SYNTHASE"/>
    <property type="match status" value="1"/>
</dbReference>
<dbReference type="FunFam" id="3.60.150.10:FF:000002">
    <property type="entry name" value="Chorismate synthase"/>
    <property type="match status" value="1"/>
</dbReference>
<evidence type="ECO:0000256" key="7">
    <source>
        <dbReference type="ARBA" id="ARBA00022643"/>
    </source>
</evidence>
<keyword evidence="10 12" id="KW-0057">Aromatic amino acid biosynthesis</keyword>
<keyword evidence="6 12" id="KW-0285">Flavoprotein</keyword>
<evidence type="ECO:0000256" key="11">
    <source>
        <dbReference type="ARBA" id="ARBA00023239"/>
    </source>
</evidence>
<name>A0A0R1RWA1_9LACO</name>
<feature type="binding site" evidence="12">
    <location>
        <begin position="254"/>
        <end position="255"/>
    </location>
    <ligand>
        <name>FMN</name>
        <dbReference type="ChEBI" id="CHEBI:58210"/>
    </ligand>
</feature>
<comment type="subunit">
    <text evidence="3 12">Homotetramer.</text>
</comment>
<comment type="pathway">
    <text evidence="1 12 13">Metabolic intermediate biosynthesis; chorismate biosynthesis; chorismate from D-erythrose 4-phosphate and phosphoenolpyruvate: step 7/7.</text>
</comment>
<dbReference type="PANTHER" id="PTHR21085">
    <property type="entry name" value="CHORISMATE SYNTHASE"/>
    <property type="match status" value="1"/>
</dbReference>
<feature type="binding site" evidence="12">
    <location>
        <begin position="131"/>
        <end position="133"/>
    </location>
    <ligand>
        <name>FMN</name>
        <dbReference type="ChEBI" id="CHEBI:58210"/>
    </ligand>
</feature>
<evidence type="ECO:0000313" key="15">
    <source>
        <dbReference type="Proteomes" id="UP000051264"/>
    </source>
</evidence>
<dbReference type="HAMAP" id="MF_00300">
    <property type="entry name" value="Chorismate_synth"/>
    <property type="match status" value="1"/>
</dbReference>
<feature type="binding site" evidence="12">
    <location>
        <position position="39"/>
    </location>
    <ligand>
        <name>NADP(+)</name>
        <dbReference type="ChEBI" id="CHEBI:58349"/>
    </ligand>
</feature>
<sequence>MRYMTAGESHGPQLTGIIEGFPAGLTIDIDLINQRLAQRQGGYGRGQRMQIETDQVEIMGGVRHLVTLGAPICLVIQNRDHANWGAIMAPTETGDAVQDRKRAVTTPRPGHADLVGGLKYQQTDLRNVLERSSARETAMRVAIGALCEQLLAQLDISVLGYVAGIGSFTTQPVQSLALDLVELRAKIEHNDLRLLNDSDCQSTIAVIEAAKAARHTLGGTVQVLATGLPAGLGDYTTAGSKLDGRLAQSISSINAIKGVSFGAGFAIGQLTGNQAQDPIEWTAATGYTRTSNHLGGLEGGMTNGLPLVINAVMKPIPTQMKPLATVEINQHQKAAASTERSDVVAVTAASVVAEAMTAITLCEVILETFGGQTVSRLKSRMKAYRQELLER</sequence>
<dbReference type="UniPathway" id="UPA00053">
    <property type="reaction ID" value="UER00090"/>
</dbReference>
<evidence type="ECO:0000256" key="9">
    <source>
        <dbReference type="ARBA" id="ARBA00022857"/>
    </source>
</evidence>
<dbReference type="GO" id="GO:0010181">
    <property type="term" value="F:FMN binding"/>
    <property type="evidence" value="ECO:0007669"/>
    <property type="project" value="TreeGrafter"/>
</dbReference>
<evidence type="ECO:0000313" key="14">
    <source>
        <dbReference type="EMBL" id="KRL61270.1"/>
    </source>
</evidence>
<dbReference type="RefSeq" id="WP_025083300.1">
    <property type="nucleotide sequence ID" value="NZ_AZEX01000023.1"/>
</dbReference>
<dbReference type="AlphaFoldDB" id="A0A0R1RWA1"/>
<gene>
    <name evidence="12" type="primary">aroC</name>
    <name evidence="14" type="ORF">FC69_GL000848</name>
</gene>